<accession>A0ABU3RL12</accession>
<dbReference type="PROSITE" id="PS51272">
    <property type="entry name" value="SLH"/>
    <property type="match status" value="1"/>
</dbReference>
<organism evidence="2 3">
    <name type="scientific">Paenibacillus violae</name>
    <dbReference type="NCBI Taxonomy" id="3077234"/>
    <lineage>
        <taxon>Bacteria</taxon>
        <taxon>Bacillati</taxon>
        <taxon>Bacillota</taxon>
        <taxon>Bacilli</taxon>
        <taxon>Bacillales</taxon>
        <taxon>Paenibacillaceae</taxon>
        <taxon>Paenibacillus</taxon>
    </lineage>
</organism>
<evidence type="ECO:0000313" key="3">
    <source>
        <dbReference type="Proteomes" id="UP001260980"/>
    </source>
</evidence>
<evidence type="ECO:0000259" key="1">
    <source>
        <dbReference type="PROSITE" id="PS51272"/>
    </source>
</evidence>
<name>A0ABU3RL12_9BACL</name>
<dbReference type="RefSeq" id="WP_315954754.1">
    <property type="nucleotide sequence ID" value="NZ_JAWCUD010000011.1"/>
</dbReference>
<gene>
    <name evidence="2" type="ORF">RQP52_27215</name>
</gene>
<keyword evidence="3" id="KW-1185">Reference proteome</keyword>
<feature type="domain" description="SLH" evidence="1">
    <location>
        <begin position="22"/>
        <end position="79"/>
    </location>
</feature>
<reference evidence="2 3" key="1">
    <citation type="submission" date="2023-10" db="EMBL/GenBank/DDBJ databases">
        <title>Paenibacillus strain PFR10 Genome sequencing and assembly.</title>
        <authorList>
            <person name="Kim I."/>
        </authorList>
    </citation>
    <scope>NUCLEOTIDE SEQUENCE [LARGE SCALE GENOMIC DNA]</scope>
    <source>
        <strain evidence="2 3">PFR10</strain>
    </source>
</reference>
<comment type="caution">
    <text evidence="2">The sequence shown here is derived from an EMBL/GenBank/DDBJ whole genome shotgun (WGS) entry which is preliminary data.</text>
</comment>
<dbReference type="Pfam" id="PF00395">
    <property type="entry name" value="SLH"/>
    <property type="match status" value="1"/>
</dbReference>
<protein>
    <submittedName>
        <fullName evidence="2">S-layer homology domain-containing protein</fullName>
    </submittedName>
</protein>
<sequence length="79" mass="8641">MLIRAKAQATGTKVENISAGTAIQFSDESKISEWAKKFVDLAVSSGLMNGRTEQEFFPQEHASRAEAAVVLKRLLAGFR</sequence>
<evidence type="ECO:0000313" key="2">
    <source>
        <dbReference type="EMBL" id="MDU0204781.1"/>
    </source>
</evidence>
<dbReference type="Proteomes" id="UP001260980">
    <property type="component" value="Unassembled WGS sequence"/>
</dbReference>
<dbReference type="InterPro" id="IPR001119">
    <property type="entry name" value="SLH_dom"/>
</dbReference>
<dbReference type="EMBL" id="JAWCUD010000011">
    <property type="protein sequence ID" value="MDU0204781.1"/>
    <property type="molecule type" value="Genomic_DNA"/>
</dbReference>
<proteinExistence type="predicted"/>